<gene>
    <name evidence="1" type="ORF">CR513_27961</name>
</gene>
<accession>A0A371GIQ4</accession>
<keyword evidence="2" id="KW-1185">Reference proteome</keyword>
<evidence type="ECO:0000313" key="2">
    <source>
        <dbReference type="Proteomes" id="UP000257109"/>
    </source>
</evidence>
<protein>
    <submittedName>
        <fullName evidence="1">Uncharacterized protein</fullName>
    </submittedName>
</protein>
<comment type="caution">
    <text evidence="1">The sequence shown here is derived from an EMBL/GenBank/DDBJ whole genome shotgun (WGS) entry which is preliminary data.</text>
</comment>
<sequence>MDLKFISASATLRISCSEISLVKKSSGFLMLETKIYERVLTRISRQNIDHADFLYIGSGAKIVDPEIFTVLASERHCSFSPPKV</sequence>
<proteinExistence type="predicted"/>
<reference evidence="1" key="1">
    <citation type="submission" date="2018-05" db="EMBL/GenBank/DDBJ databases">
        <title>Draft genome of Mucuna pruriens seed.</title>
        <authorList>
            <person name="Nnadi N.E."/>
            <person name="Vos R."/>
            <person name="Hasami M.H."/>
            <person name="Devisetty U.K."/>
            <person name="Aguiy J.C."/>
        </authorList>
    </citation>
    <scope>NUCLEOTIDE SEQUENCE [LARGE SCALE GENOMIC DNA]</scope>
    <source>
        <strain evidence="1">JCA_2017</strain>
    </source>
</reference>
<dbReference type="Proteomes" id="UP000257109">
    <property type="component" value="Unassembled WGS sequence"/>
</dbReference>
<evidence type="ECO:0000313" key="1">
    <source>
        <dbReference type="EMBL" id="RDX90203.1"/>
    </source>
</evidence>
<dbReference type="AlphaFoldDB" id="A0A371GIQ4"/>
<organism evidence="1 2">
    <name type="scientific">Mucuna pruriens</name>
    <name type="common">Velvet bean</name>
    <name type="synonym">Dolichos pruriens</name>
    <dbReference type="NCBI Taxonomy" id="157652"/>
    <lineage>
        <taxon>Eukaryota</taxon>
        <taxon>Viridiplantae</taxon>
        <taxon>Streptophyta</taxon>
        <taxon>Embryophyta</taxon>
        <taxon>Tracheophyta</taxon>
        <taxon>Spermatophyta</taxon>
        <taxon>Magnoliopsida</taxon>
        <taxon>eudicotyledons</taxon>
        <taxon>Gunneridae</taxon>
        <taxon>Pentapetalae</taxon>
        <taxon>rosids</taxon>
        <taxon>fabids</taxon>
        <taxon>Fabales</taxon>
        <taxon>Fabaceae</taxon>
        <taxon>Papilionoideae</taxon>
        <taxon>50 kb inversion clade</taxon>
        <taxon>NPAAA clade</taxon>
        <taxon>indigoferoid/millettioid clade</taxon>
        <taxon>Phaseoleae</taxon>
        <taxon>Mucuna</taxon>
    </lineage>
</organism>
<dbReference type="EMBL" id="QJKJ01005456">
    <property type="protein sequence ID" value="RDX90203.1"/>
    <property type="molecule type" value="Genomic_DNA"/>
</dbReference>
<name>A0A371GIQ4_MUCPR</name>